<name>A0A5C6Q7L2_9GAMM</name>
<evidence type="ECO:0000256" key="1">
    <source>
        <dbReference type="ARBA" id="ARBA00013194"/>
    </source>
</evidence>
<keyword evidence="2" id="KW-0697">Rotamase</keyword>
<protein>
    <recommendedName>
        <fullName evidence="1">peptidylprolyl isomerase</fullName>
        <ecNumber evidence="1">5.2.1.8</ecNumber>
    </recommendedName>
</protein>
<dbReference type="CDD" id="cd00317">
    <property type="entry name" value="cyclophilin"/>
    <property type="match status" value="1"/>
</dbReference>
<organism evidence="7 9">
    <name type="scientific">Colwellia hornerae</name>
    <dbReference type="NCBI Taxonomy" id="89402"/>
    <lineage>
        <taxon>Bacteria</taxon>
        <taxon>Pseudomonadati</taxon>
        <taxon>Pseudomonadota</taxon>
        <taxon>Gammaproteobacteria</taxon>
        <taxon>Alteromonadales</taxon>
        <taxon>Colwelliaceae</taxon>
        <taxon>Colwellia</taxon>
    </lineage>
</organism>
<keyword evidence="3 7" id="KW-0413">Isomerase</keyword>
<gene>
    <name evidence="6" type="ORF">ESZ26_15275</name>
    <name evidence="7" type="ORF">ESZ27_13350</name>
</gene>
<accession>A0A5C6Q7L2</accession>
<evidence type="ECO:0000313" key="6">
    <source>
        <dbReference type="EMBL" id="TWX56140.1"/>
    </source>
</evidence>
<dbReference type="InterPro" id="IPR002130">
    <property type="entry name" value="Cyclophilin-type_PPIase_dom"/>
</dbReference>
<evidence type="ECO:0000256" key="2">
    <source>
        <dbReference type="ARBA" id="ARBA00023110"/>
    </source>
</evidence>
<reference evidence="7 9" key="1">
    <citation type="submission" date="2019-07" db="EMBL/GenBank/DDBJ databases">
        <title>Genomes of sea-ice associated Colwellia species.</title>
        <authorList>
            <person name="Bowman J.P."/>
        </authorList>
    </citation>
    <scope>NUCLEOTIDE SEQUENCE [LARGE SCALE GENOMIC DNA]</scope>
    <source>
        <strain evidence="6 8">ACAM 607</strain>
        <strain evidence="7 9">IC036</strain>
    </source>
</reference>
<dbReference type="SUPFAM" id="SSF50891">
    <property type="entry name" value="Cyclophilin-like"/>
    <property type="match status" value="1"/>
</dbReference>
<feature type="signal peptide" evidence="4">
    <location>
        <begin position="1"/>
        <end position="20"/>
    </location>
</feature>
<dbReference type="EMBL" id="VOLR01000024">
    <property type="protein sequence ID" value="TWX56140.1"/>
    <property type="molecule type" value="Genomic_DNA"/>
</dbReference>
<feature type="domain" description="PPIase cyclophilin-type" evidence="5">
    <location>
        <begin position="43"/>
        <end position="224"/>
    </location>
</feature>
<evidence type="ECO:0000256" key="3">
    <source>
        <dbReference type="ARBA" id="ARBA00023235"/>
    </source>
</evidence>
<dbReference type="OrthoDB" id="9807797at2"/>
<sequence length="285" mass="32180">MKIKLILVMSTLLTIFSAAAQTSKIADQWRTLDSERTVLLTLPHGKVVIELAPQFSPKHVEQFIKLTKAGHYDGNKFYRVIDGFVAQGGPEDGSRQDKLVPTLTMEGDFTTDENWQFTKIQEDDLFAEQTGFKDGFSLAHNPSEKKAWLTHCPGVIAMARSNDADSASSHFYIVNGQATRYLDRIMTIFGRVVYGMNHVQAITRTSVIEGDTPVAEKNYTSMTSMKMMSDVPKEQQILLAVKNTEHPAFSEMIEKRKRRENAFFYKKPPPVLDICQTPVKSRIVN</sequence>
<dbReference type="Proteomes" id="UP000321917">
    <property type="component" value="Unassembled WGS sequence"/>
</dbReference>
<dbReference type="EC" id="5.2.1.8" evidence="1"/>
<dbReference type="Gene3D" id="2.40.100.10">
    <property type="entry name" value="Cyclophilin-like"/>
    <property type="match status" value="1"/>
</dbReference>
<evidence type="ECO:0000313" key="9">
    <source>
        <dbReference type="Proteomes" id="UP000321917"/>
    </source>
</evidence>
<keyword evidence="8" id="KW-1185">Reference proteome</keyword>
<dbReference type="Pfam" id="PF00160">
    <property type="entry name" value="Pro_isomerase"/>
    <property type="match status" value="1"/>
</dbReference>
<evidence type="ECO:0000259" key="5">
    <source>
        <dbReference type="PROSITE" id="PS50072"/>
    </source>
</evidence>
<evidence type="ECO:0000313" key="7">
    <source>
        <dbReference type="EMBL" id="TWX64984.1"/>
    </source>
</evidence>
<dbReference type="EMBL" id="VOLQ01000027">
    <property type="protein sequence ID" value="TWX64984.1"/>
    <property type="molecule type" value="Genomic_DNA"/>
</dbReference>
<comment type="caution">
    <text evidence="7">The sequence shown here is derived from an EMBL/GenBank/DDBJ whole genome shotgun (WGS) entry which is preliminary data.</text>
</comment>
<dbReference type="PROSITE" id="PS50072">
    <property type="entry name" value="CSA_PPIASE_2"/>
    <property type="match status" value="1"/>
</dbReference>
<dbReference type="InterPro" id="IPR044666">
    <property type="entry name" value="Cyclophilin_A-like"/>
</dbReference>
<dbReference type="Proteomes" id="UP000321525">
    <property type="component" value="Unassembled WGS sequence"/>
</dbReference>
<dbReference type="RefSeq" id="WP_146800328.1">
    <property type="nucleotide sequence ID" value="NZ_VOLP01000023.1"/>
</dbReference>
<proteinExistence type="predicted"/>
<dbReference type="AlphaFoldDB" id="A0A5C6Q7L2"/>
<keyword evidence="4" id="KW-0732">Signal</keyword>
<dbReference type="PANTHER" id="PTHR45625">
    <property type="entry name" value="PEPTIDYL-PROLYL CIS-TRANS ISOMERASE-RELATED"/>
    <property type="match status" value="1"/>
</dbReference>
<dbReference type="PANTHER" id="PTHR45625:SF4">
    <property type="entry name" value="PEPTIDYLPROLYL ISOMERASE DOMAIN AND WD REPEAT-CONTAINING PROTEIN 1"/>
    <property type="match status" value="1"/>
</dbReference>
<evidence type="ECO:0000256" key="4">
    <source>
        <dbReference type="SAM" id="SignalP"/>
    </source>
</evidence>
<dbReference type="InterPro" id="IPR029000">
    <property type="entry name" value="Cyclophilin-like_dom_sf"/>
</dbReference>
<dbReference type="GO" id="GO:0003755">
    <property type="term" value="F:peptidyl-prolyl cis-trans isomerase activity"/>
    <property type="evidence" value="ECO:0007669"/>
    <property type="project" value="UniProtKB-KW"/>
</dbReference>
<feature type="chain" id="PRO_5022926907" description="peptidylprolyl isomerase" evidence="4">
    <location>
        <begin position="21"/>
        <end position="285"/>
    </location>
</feature>
<evidence type="ECO:0000313" key="8">
    <source>
        <dbReference type="Proteomes" id="UP000321525"/>
    </source>
</evidence>